<keyword evidence="1" id="KW-0175">Coiled coil</keyword>
<comment type="caution">
    <text evidence="3">The sequence shown here is derived from an EMBL/GenBank/DDBJ whole genome shotgun (WGS) entry which is preliminary data.</text>
</comment>
<dbReference type="Proteomes" id="UP001190700">
    <property type="component" value="Unassembled WGS sequence"/>
</dbReference>
<reference evidence="3 4" key="1">
    <citation type="journal article" date="2015" name="Genome Biol. Evol.">
        <title>Comparative Genomics of a Bacterivorous Green Alga Reveals Evolutionary Causalities and Consequences of Phago-Mixotrophic Mode of Nutrition.</title>
        <authorList>
            <person name="Burns J.A."/>
            <person name="Paasch A."/>
            <person name="Narechania A."/>
            <person name="Kim E."/>
        </authorList>
    </citation>
    <scope>NUCLEOTIDE SEQUENCE [LARGE SCALE GENOMIC DNA]</scope>
    <source>
        <strain evidence="3 4">PLY_AMNH</strain>
    </source>
</reference>
<accession>A0AAE0KXE2</accession>
<evidence type="ECO:0000256" key="1">
    <source>
        <dbReference type="SAM" id="Coils"/>
    </source>
</evidence>
<feature type="region of interest" description="Disordered" evidence="2">
    <location>
        <begin position="1"/>
        <end position="27"/>
    </location>
</feature>
<evidence type="ECO:0000313" key="3">
    <source>
        <dbReference type="EMBL" id="KAK3263989.1"/>
    </source>
</evidence>
<evidence type="ECO:0000313" key="4">
    <source>
        <dbReference type="Proteomes" id="UP001190700"/>
    </source>
</evidence>
<keyword evidence="4" id="KW-1185">Reference proteome</keyword>
<protein>
    <submittedName>
        <fullName evidence="3">Uncharacterized protein</fullName>
    </submittedName>
</protein>
<organism evidence="3 4">
    <name type="scientific">Cymbomonas tetramitiformis</name>
    <dbReference type="NCBI Taxonomy" id="36881"/>
    <lineage>
        <taxon>Eukaryota</taxon>
        <taxon>Viridiplantae</taxon>
        <taxon>Chlorophyta</taxon>
        <taxon>Pyramimonadophyceae</taxon>
        <taxon>Pyramimonadales</taxon>
        <taxon>Pyramimonadaceae</taxon>
        <taxon>Cymbomonas</taxon>
    </lineage>
</organism>
<dbReference type="EMBL" id="LGRX02014880">
    <property type="protein sequence ID" value="KAK3263989.1"/>
    <property type="molecule type" value="Genomic_DNA"/>
</dbReference>
<feature type="coiled-coil region" evidence="1">
    <location>
        <begin position="110"/>
        <end position="165"/>
    </location>
</feature>
<proteinExistence type="predicted"/>
<dbReference type="AlphaFoldDB" id="A0AAE0KXE2"/>
<gene>
    <name evidence="3" type="ORF">CYMTET_27243</name>
</gene>
<evidence type="ECO:0000256" key="2">
    <source>
        <dbReference type="SAM" id="MobiDB-lite"/>
    </source>
</evidence>
<feature type="coiled-coil region" evidence="1">
    <location>
        <begin position="243"/>
        <end position="270"/>
    </location>
</feature>
<sequence length="294" mass="30910">MEAERDALTAQFADMPASSSQNASSLEQRLAQAQAEAKDAAALRLKVDKCKECLKVQEQGERLSKFAEAEAAKKALEAALREESTALQAKLEAEAAALTGSLTEATASAEKALKASLAKLEAERDALAADAAALGTRSAADSASLEELRAAAAADAERLAALQRARRRPDAEVAQRGEALAALGASEASLKEQLAAALADAEATKAALNAKGGDYKALLDKLQQAQFDASALKEYNTKISTDLAVSAKEIEDLKARLDRAAAEAVEAAAAHVRRDTRYAIQHIRHARDGFRATS</sequence>
<name>A0AAE0KXE2_9CHLO</name>